<name>A0AAU6NYM0_9FLAO</name>
<organism evidence="1 3">
    <name type="scientific">Mangrovimonas cancribranchiae</name>
    <dbReference type="NCBI Taxonomy" id="3080055"/>
    <lineage>
        <taxon>Bacteria</taxon>
        <taxon>Pseudomonadati</taxon>
        <taxon>Bacteroidota</taxon>
        <taxon>Flavobacteriia</taxon>
        <taxon>Flavobacteriales</taxon>
        <taxon>Flavobacteriaceae</taxon>
        <taxon>Mangrovimonas</taxon>
    </lineage>
</organism>
<evidence type="ECO:0000313" key="2">
    <source>
        <dbReference type="EMBL" id="WXA12066.1"/>
    </source>
</evidence>
<dbReference type="GO" id="GO:0006508">
    <property type="term" value="P:proteolysis"/>
    <property type="evidence" value="ECO:0007669"/>
    <property type="project" value="UniProtKB-KW"/>
</dbReference>
<gene>
    <name evidence="2" type="ORF">R3L15_07970</name>
    <name evidence="1" type="ORF">R3L16_13620</name>
</gene>
<proteinExistence type="predicted"/>
<keyword evidence="2" id="KW-0645">Protease</keyword>
<keyword evidence="3" id="KW-1185">Reference proteome</keyword>
<dbReference type="AlphaFoldDB" id="A0AAU6NYM0"/>
<sequence length="400" mass="45256">MKKILCVFTICLTLVGFAQKKPSNINHGQISQKHYHDTIAYKMFKDKMLVPVIIEGKSYTFLFDTGAPFSLSKALYQEFKPDIIDVIDVHDASGNVAAINIVSLPKLQLGALTFEDTPGFLLQQNAEVYFQCIGIDGIIGSNMLRNSVVQIDDQKKHIIITDKAKNLEINTEFYSTMELSKTQSNPFIHIKLEKGEASAADRVLFDTGADDFYAMSKKACQYFEEKTDVLDVLAKANGANSWGMHGFAKKNEKLILKIPKMIINTEVFKDVFVNTTTSNESRFGAKVLSFGKVTLDYDKQRFYFDSYDLVDLRTFVKPPFVVQPTMKDEQLVVGIIWDETLSEQVKLGDYILKVNEFSYEDKNFCELVVHQNDDIGDEIVMTLKDMDTGEIKTVTVGRLK</sequence>
<dbReference type="InterPro" id="IPR034122">
    <property type="entry name" value="Retropepsin-like_bacterial"/>
</dbReference>
<dbReference type="EC" id="3.4.23.-" evidence="1"/>
<keyword evidence="1" id="KW-0378">Hydrolase</keyword>
<dbReference type="Proteomes" id="UP001368318">
    <property type="component" value="Chromosome"/>
</dbReference>
<dbReference type="Pfam" id="PF13650">
    <property type="entry name" value="Asp_protease_2"/>
    <property type="match status" value="1"/>
</dbReference>
<dbReference type="KEGG" id="mcaa:R3L15_07970"/>
<dbReference type="GO" id="GO:0008233">
    <property type="term" value="F:peptidase activity"/>
    <property type="evidence" value="ECO:0007669"/>
    <property type="project" value="UniProtKB-KW"/>
</dbReference>
<dbReference type="InterPro" id="IPR021109">
    <property type="entry name" value="Peptidase_aspartic_dom_sf"/>
</dbReference>
<evidence type="ECO:0000313" key="3">
    <source>
        <dbReference type="Proteomes" id="UP001368318"/>
    </source>
</evidence>
<dbReference type="EMBL" id="CP136924">
    <property type="protein sequence ID" value="WXA02773.1"/>
    <property type="molecule type" value="Genomic_DNA"/>
</dbReference>
<dbReference type="Gene3D" id="2.40.70.10">
    <property type="entry name" value="Acid Proteases"/>
    <property type="match status" value="1"/>
</dbReference>
<dbReference type="CDD" id="cd05483">
    <property type="entry name" value="retropepsin_like_bacteria"/>
    <property type="match status" value="1"/>
</dbReference>
<evidence type="ECO:0000313" key="1">
    <source>
        <dbReference type="EMBL" id="WXA02773.1"/>
    </source>
</evidence>
<accession>A0AAU6NYM0</accession>
<dbReference type="SUPFAM" id="SSF50630">
    <property type="entry name" value="Acid proteases"/>
    <property type="match status" value="1"/>
</dbReference>
<dbReference type="EMBL" id="CP136925">
    <property type="protein sequence ID" value="WXA12066.1"/>
    <property type="molecule type" value="Genomic_DNA"/>
</dbReference>
<dbReference type="RefSeq" id="WP_338731005.1">
    <property type="nucleotide sequence ID" value="NZ_CP136924.1"/>
</dbReference>
<reference evidence="1 3" key="1">
    <citation type="submission" date="2023-10" db="EMBL/GenBank/DDBJ databases">
        <title>Culture-based analysis of two novel bacteria associated with mangrove crab gills.</title>
        <authorList>
            <person name="Yang X."/>
            <person name="Garuglieri E."/>
            <person name="Van Goethem M.W."/>
            <person name="Fusi M."/>
            <person name="Marasco R."/>
            <person name="Daffonchio D.G."/>
        </authorList>
    </citation>
    <scope>NUCLEOTIDE SEQUENCE [LARGE SCALE GENOMIC DNA]</scope>
    <source>
        <strain evidence="2">UG2-1</strain>
        <strain evidence="1">UG2-2</strain>
        <strain evidence="3">UG2_2</strain>
    </source>
</reference>
<protein>
    <submittedName>
        <fullName evidence="1">Retropepsin-like aspartic protease</fullName>
        <ecNumber evidence="1">3.4.23.-</ecNumber>
    </submittedName>
</protein>